<evidence type="ECO:0000313" key="3">
    <source>
        <dbReference type="EMBL" id="KVK73445.1"/>
    </source>
</evidence>
<dbReference type="Pfam" id="PF00596">
    <property type="entry name" value="Aldolase_II"/>
    <property type="match status" value="1"/>
</dbReference>
<dbReference type="InterPro" id="IPR001303">
    <property type="entry name" value="Aldolase_II/adducin_N"/>
</dbReference>
<name>A0A103Z4X7_BURCE</name>
<dbReference type="PANTHER" id="PTHR10672">
    <property type="entry name" value="ADDUCIN"/>
    <property type="match status" value="1"/>
</dbReference>
<reference evidence="3 4" key="1">
    <citation type="submission" date="2015-11" db="EMBL/GenBank/DDBJ databases">
        <title>Expanding the genomic diversity of Burkholderia species for the development of highly accurate diagnostics.</title>
        <authorList>
            <person name="Sahl J."/>
            <person name="Keim P."/>
            <person name="Wagner D."/>
        </authorList>
    </citation>
    <scope>NUCLEOTIDE SEQUENCE [LARGE SCALE GENOMIC DNA]</scope>
    <source>
        <strain evidence="3 4">MSMB1302</strain>
    </source>
</reference>
<accession>A0A103Z4X7</accession>
<comment type="similarity">
    <text evidence="1">Belongs to the aldolase class II family.</text>
</comment>
<dbReference type="SMART" id="SM01007">
    <property type="entry name" value="Aldolase_II"/>
    <property type="match status" value="1"/>
</dbReference>
<dbReference type="EMBL" id="LOYH01000102">
    <property type="protein sequence ID" value="KVK73445.1"/>
    <property type="molecule type" value="Genomic_DNA"/>
</dbReference>
<dbReference type="SUPFAM" id="SSF53639">
    <property type="entry name" value="AraD/HMP-PK domain-like"/>
    <property type="match status" value="1"/>
</dbReference>
<dbReference type="AlphaFoldDB" id="A0A103Z4X7"/>
<evidence type="ECO:0000313" key="4">
    <source>
        <dbReference type="Proteomes" id="UP000069001"/>
    </source>
</evidence>
<dbReference type="Proteomes" id="UP000069001">
    <property type="component" value="Unassembled WGS sequence"/>
</dbReference>
<dbReference type="InterPro" id="IPR036409">
    <property type="entry name" value="Aldolase_II/adducin_N_sf"/>
</dbReference>
<protein>
    <submittedName>
        <fullName evidence="3">Class II aldolase</fullName>
    </submittedName>
</protein>
<dbReference type="FunFam" id="3.40.225.10:FF:000013">
    <property type="entry name" value="Class II aldolase"/>
    <property type="match status" value="1"/>
</dbReference>
<dbReference type="InterPro" id="IPR051017">
    <property type="entry name" value="Aldolase-II_Adducin_sf"/>
</dbReference>
<evidence type="ECO:0000256" key="1">
    <source>
        <dbReference type="ARBA" id="ARBA00037961"/>
    </source>
</evidence>
<dbReference type="PANTHER" id="PTHR10672:SF3">
    <property type="entry name" value="PROTEIN HU-LI TAI SHAO"/>
    <property type="match status" value="1"/>
</dbReference>
<dbReference type="GO" id="GO:0051015">
    <property type="term" value="F:actin filament binding"/>
    <property type="evidence" value="ECO:0007669"/>
    <property type="project" value="TreeGrafter"/>
</dbReference>
<organism evidence="3 4">
    <name type="scientific">Burkholderia cepacia</name>
    <name type="common">Pseudomonas cepacia</name>
    <dbReference type="NCBI Taxonomy" id="292"/>
    <lineage>
        <taxon>Bacteria</taxon>
        <taxon>Pseudomonadati</taxon>
        <taxon>Pseudomonadota</taxon>
        <taxon>Betaproteobacteria</taxon>
        <taxon>Burkholderiales</taxon>
        <taxon>Burkholderiaceae</taxon>
        <taxon>Burkholderia</taxon>
        <taxon>Burkholderia cepacia complex</taxon>
    </lineage>
</organism>
<dbReference type="NCBIfam" id="NF005451">
    <property type="entry name" value="PRK07044.1"/>
    <property type="match status" value="1"/>
</dbReference>
<dbReference type="RefSeq" id="WP_059732530.1">
    <property type="nucleotide sequence ID" value="NZ_LOYH01000102.1"/>
</dbReference>
<gene>
    <name evidence="3" type="ORF">WS90_31555</name>
</gene>
<evidence type="ECO:0000259" key="2">
    <source>
        <dbReference type="SMART" id="SM01007"/>
    </source>
</evidence>
<dbReference type="GO" id="GO:0005856">
    <property type="term" value="C:cytoskeleton"/>
    <property type="evidence" value="ECO:0007669"/>
    <property type="project" value="TreeGrafter"/>
</dbReference>
<feature type="domain" description="Class II aldolase/adducin N-terminal" evidence="2">
    <location>
        <begin position="25"/>
        <end position="205"/>
    </location>
</feature>
<comment type="caution">
    <text evidence="3">The sequence shown here is derived from an EMBL/GenBank/DDBJ whole genome shotgun (WGS) entry which is preliminary data.</text>
</comment>
<dbReference type="Gene3D" id="3.40.225.10">
    <property type="entry name" value="Class II aldolase/adducin N-terminal domain"/>
    <property type="match status" value="1"/>
</dbReference>
<sequence length="260" mass="29396">MISTTDPHINRKPRNIPQAEWDTRVQLAAAYRLAAKFELTDLIYTHISARVPGTDDQFLINPHGWFFDEITASSLVKIDVNGNPIGDDRFEVNAAGFTIHSALHQARHNVECVVHLHTTYGMAVAAMECGLLPLNQISMQFYNRVAYHDYEGISLDLDERQRIVRSIGEKDYLILRNHGLLTTGRSVAEAFTRMYYLNKACEIQVATLSAGQKVTIPSPEVCEHAAKQHDDYAYLDTVHLDREWTALLRLLDRDGGGYRA</sequence>
<proteinExistence type="inferred from homology"/>